<keyword evidence="6 9" id="KW-1133">Transmembrane helix</keyword>
<feature type="transmembrane region" description="Helical" evidence="9">
    <location>
        <begin position="133"/>
        <end position="150"/>
    </location>
</feature>
<dbReference type="Proteomes" id="UP000754710">
    <property type="component" value="Unassembled WGS sequence"/>
</dbReference>
<accession>A0ABS7RMZ9</accession>
<evidence type="ECO:0000256" key="1">
    <source>
        <dbReference type="ARBA" id="ARBA00004651"/>
    </source>
</evidence>
<evidence type="ECO:0000256" key="8">
    <source>
        <dbReference type="SAM" id="MobiDB-lite"/>
    </source>
</evidence>
<keyword evidence="4" id="KW-0808">Transferase</keyword>
<feature type="transmembrane region" description="Helical" evidence="9">
    <location>
        <begin position="319"/>
        <end position="338"/>
    </location>
</feature>
<keyword evidence="2" id="KW-1003">Cell membrane</keyword>
<evidence type="ECO:0000313" key="10">
    <source>
        <dbReference type="EMBL" id="MBY9076429.1"/>
    </source>
</evidence>
<reference evidence="10 11" key="1">
    <citation type="submission" date="2021-08" db="EMBL/GenBank/DDBJ databases">
        <title>Nocardioides bacterium WL0053 sp. nov., isolated from the sediment.</title>
        <authorList>
            <person name="Wang L."/>
            <person name="Zhang D."/>
            <person name="Zhang A."/>
        </authorList>
    </citation>
    <scope>NUCLEOTIDE SEQUENCE [LARGE SCALE GENOMIC DNA]</scope>
    <source>
        <strain evidence="10 11">WL0053</strain>
    </source>
</reference>
<comment type="subcellular location">
    <subcellularLocation>
        <location evidence="1">Cell membrane</location>
        <topology evidence="1">Multi-pass membrane protein</topology>
    </subcellularLocation>
</comment>
<dbReference type="EMBL" id="JAIEZQ010000003">
    <property type="protein sequence ID" value="MBY9076429.1"/>
    <property type="molecule type" value="Genomic_DNA"/>
</dbReference>
<sequence length="523" mass="55343">MSGVPRSGTDERDERSAGPAPGRRSRAVLPGLGSVGLVALCVLFTLAVRVPFLTKPLMPDEAGLLIIAHNWAEGPYLYGDYFVGRGILLVAFYALADLLGGPLALRLLAGLVAAVMVVAAGWAGHLLRGRAGAGWAAVVAAAWSSTYAFSSDVMNERLVAATLVMLCCALTLSAVQRPRPAGRAVMAGVLAIAPLLVVQSYADGLVFAGVVLLASLQARTISAGDAVRVAAGGLVGMLVAAAALGLVLATTWMTAAQWWFQMFGYRVAASRIVGVGTEKPLDRMQLLLWLATLSGMLLLVVCLLTGFREIRRRPDLRPTWFALWAMLGLTLASMAAGGDWWPDYLLQPIPALAMAAALVAPSVTWSGLGARLAAVVATGAALVAVYLGLYNPLLGTPDNEAAVGEWMAAGAEDGDTVVVIWGQANVVYHSGMDSPYPYMWSLITRTLDPDLDRIVGTLRGPDAPTWVVQWYDFDAWDLDDEGRLADVMRERYVKVGTPCGMNVFVLRGADRDAPPSEACGHLG</sequence>
<feature type="transmembrane region" description="Helical" evidence="9">
    <location>
        <begin position="157"/>
        <end position="175"/>
    </location>
</feature>
<feature type="transmembrane region" description="Helical" evidence="9">
    <location>
        <begin position="27"/>
        <end position="48"/>
    </location>
</feature>
<keyword evidence="5 9" id="KW-0812">Transmembrane</keyword>
<evidence type="ECO:0000256" key="6">
    <source>
        <dbReference type="ARBA" id="ARBA00022989"/>
    </source>
</evidence>
<feature type="transmembrane region" description="Helical" evidence="9">
    <location>
        <begin position="226"/>
        <end position="253"/>
    </location>
</feature>
<evidence type="ECO:0000256" key="7">
    <source>
        <dbReference type="ARBA" id="ARBA00023136"/>
    </source>
</evidence>
<comment type="caution">
    <text evidence="10">The sequence shown here is derived from an EMBL/GenBank/DDBJ whole genome shotgun (WGS) entry which is preliminary data.</text>
</comment>
<dbReference type="PANTHER" id="PTHR33908">
    <property type="entry name" value="MANNOSYLTRANSFERASE YKCB-RELATED"/>
    <property type="match status" value="1"/>
</dbReference>
<name>A0ABS7RMZ9_9ACTN</name>
<feature type="region of interest" description="Disordered" evidence="8">
    <location>
        <begin position="1"/>
        <end position="24"/>
    </location>
</feature>
<evidence type="ECO:0008006" key="12">
    <source>
        <dbReference type="Google" id="ProtNLM"/>
    </source>
</evidence>
<evidence type="ECO:0000256" key="3">
    <source>
        <dbReference type="ARBA" id="ARBA00022676"/>
    </source>
</evidence>
<keyword evidence="11" id="KW-1185">Reference proteome</keyword>
<keyword evidence="3" id="KW-0328">Glycosyltransferase</keyword>
<feature type="transmembrane region" description="Helical" evidence="9">
    <location>
        <begin position="286"/>
        <end position="307"/>
    </location>
</feature>
<feature type="transmembrane region" description="Helical" evidence="9">
    <location>
        <begin position="372"/>
        <end position="390"/>
    </location>
</feature>
<dbReference type="PANTHER" id="PTHR33908:SF11">
    <property type="entry name" value="MEMBRANE PROTEIN"/>
    <property type="match status" value="1"/>
</dbReference>
<dbReference type="InterPro" id="IPR050297">
    <property type="entry name" value="LipidA_mod_glycosyltrf_83"/>
</dbReference>
<evidence type="ECO:0000256" key="5">
    <source>
        <dbReference type="ARBA" id="ARBA00022692"/>
    </source>
</evidence>
<keyword evidence="7 9" id="KW-0472">Membrane</keyword>
<evidence type="ECO:0000256" key="9">
    <source>
        <dbReference type="SAM" id="Phobius"/>
    </source>
</evidence>
<feature type="transmembrane region" description="Helical" evidence="9">
    <location>
        <begin position="81"/>
        <end position="100"/>
    </location>
</feature>
<feature type="transmembrane region" description="Helical" evidence="9">
    <location>
        <begin position="187"/>
        <end position="214"/>
    </location>
</feature>
<feature type="transmembrane region" description="Helical" evidence="9">
    <location>
        <begin position="107"/>
        <end position="127"/>
    </location>
</feature>
<proteinExistence type="predicted"/>
<evidence type="ECO:0000256" key="4">
    <source>
        <dbReference type="ARBA" id="ARBA00022679"/>
    </source>
</evidence>
<evidence type="ECO:0000313" key="11">
    <source>
        <dbReference type="Proteomes" id="UP000754710"/>
    </source>
</evidence>
<evidence type="ECO:0000256" key="2">
    <source>
        <dbReference type="ARBA" id="ARBA00022475"/>
    </source>
</evidence>
<gene>
    <name evidence="10" type="ORF">K1X13_16465</name>
</gene>
<organism evidence="10 11">
    <name type="scientific">Nocardioides jiangsuensis</name>
    <dbReference type="NCBI Taxonomy" id="2866161"/>
    <lineage>
        <taxon>Bacteria</taxon>
        <taxon>Bacillati</taxon>
        <taxon>Actinomycetota</taxon>
        <taxon>Actinomycetes</taxon>
        <taxon>Propionibacteriales</taxon>
        <taxon>Nocardioidaceae</taxon>
        <taxon>Nocardioides</taxon>
    </lineage>
</organism>
<protein>
    <recommendedName>
        <fullName evidence="12">Glycosyltransferase RgtA/B/C/D-like domain-containing protein</fullName>
    </recommendedName>
</protein>
<dbReference type="RefSeq" id="WP_221026234.1">
    <property type="nucleotide sequence ID" value="NZ_JAIEZQ010000003.1"/>
</dbReference>